<dbReference type="OrthoDB" id="690068at2759"/>
<evidence type="ECO:0000313" key="1">
    <source>
        <dbReference type="EMBL" id="PIN00958.1"/>
    </source>
</evidence>
<proteinExistence type="predicted"/>
<comment type="caution">
    <text evidence="1">The sequence shown here is derived from an EMBL/GenBank/DDBJ whole genome shotgun (WGS) entry which is preliminary data.</text>
</comment>
<evidence type="ECO:0000313" key="2">
    <source>
        <dbReference type="Proteomes" id="UP000231279"/>
    </source>
</evidence>
<protein>
    <submittedName>
        <fullName evidence="1">Uncharacterized protein</fullName>
    </submittedName>
</protein>
<organism evidence="1 2">
    <name type="scientific">Handroanthus impetiginosus</name>
    <dbReference type="NCBI Taxonomy" id="429701"/>
    <lineage>
        <taxon>Eukaryota</taxon>
        <taxon>Viridiplantae</taxon>
        <taxon>Streptophyta</taxon>
        <taxon>Embryophyta</taxon>
        <taxon>Tracheophyta</taxon>
        <taxon>Spermatophyta</taxon>
        <taxon>Magnoliopsida</taxon>
        <taxon>eudicotyledons</taxon>
        <taxon>Gunneridae</taxon>
        <taxon>Pentapetalae</taxon>
        <taxon>asterids</taxon>
        <taxon>lamiids</taxon>
        <taxon>Lamiales</taxon>
        <taxon>Bignoniaceae</taxon>
        <taxon>Crescentiina</taxon>
        <taxon>Tabebuia alliance</taxon>
        <taxon>Handroanthus</taxon>
    </lineage>
</organism>
<gene>
    <name evidence="1" type="ORF">CDL12_26537</name>
</gene>
<dbReference type="EMBL" id="NKXS01006662">
    <property type="protein sequence ID" value="PIN00958.1"/>
    <property type="molecule type" value="Genomic_DNA"/>
</dbReference>
<sequence length="31" mass="3659">MRVTMLDEILDYMKFLSLQVKVAQEEVERGS</sequence>
<reference evidence="2" key="1">
    <citation type="journal article" date="2018" name="Gigascience">
        <title>Genome assembly of the Pink Ipe (Handroanthus impetiginosus, Bignoniaceae), a highly valued, ecologically keystone Neotropical timber forest tree.</title>
        <authorList>
            <person name="Silva-Junior O.B."/>
            <person name="Grattapaglia D."/>
            <person name="Novaes E."/>
            <person name="Collevatti R.G."/>
        </authorList>
    </citation>
    <scope>NUCLEOTIDE SEQUENCE [LARGE SCALE GENOMIC DNA]</scope>
    <source>
        <strain evidence="2">cv. UFG-1</strain>
    </source>
</reference>
<keyword evidence="2" id="KW-1185">Reference proteome</keyword>
<dbReference type="AlphaFoldDB" id="A0A2G9G6M7"/>
<name>A0A2G9G6M7_9LAMI</name>
<accession>A0A2G9G6M7</accession>
<dbReference type="Proteomes" id="UP000231279">
    <property type="component" value="Unassembled WGS sequence"/>
</dbReference>